<dbReference type="EMBL" id="SMRP01000028">
    <property type="protein sequence ID" value="TDG18733.1"/>
    <property type="molecule type" value="Genomic_DNA"/>
</dbReference>
<feature type="region of interest" description="Disordered" evidence="1">
    <location>
        <begin position="33"/>
        <end position="53"/>
    </location>
</feature>
<organism evidence="2 3">
    <name type="scientific">Paraburkholderia silviterrae</name>
    <dbReference type="NCBI Taxonomy" id="2528715"/>
    <lineage>
        <taxon>Bacteria</taxon>
        <taxon>Pseudomonadati</taxon>
        <taxon>Pseudomonadota</taxon>
        <taxon>Betaproteobacteria</taxon>
        <taxon>Burkholderiales</taxon>
        <taxon>Burkholderiaceae</taxon>
        <taxon>Paraburkholderia</taxon>
    </lineage>
</organism>
<evidence type="ECO:0000313" key="2">
    <source>
        <dbReference type="EMBL" id="TDG18733.1"/>
    </source>
</evidence>
<dbReference type="Pfam" id="PF11005">
    <property type="entry name" value="DUF2844"/>
    <property type="match status" value="1"/>
</dbReference>
<dbReference type="InterPro" id="IPR021267">
    <property type="entry name" value="DUF2844"/>
</dbReference>
<comment type="caution">
    <text evidence="2">The sequence shown here is derived from an EMBL/GenBank/DDBJ whole genome shotgun (WGS) entry which is preliminary data.</text>
</comment>
<name>A0A4R5M0Q3_9BURK</name>
<keyword evidence="3" id="KW-1185">Reference proteome</keyword>
<dbReference type="OrthoDB" id="7561239at2"/>
<sequence length="281" mass="27765">MAHRHTRGRSLIAVAACRGGALQRYQPFPVKTPSVAASRQARAPRGGARDRERGRVILYPHTSTVVSAVSRASHCAGSSGAPGSSSSSSASLSAQPPVSSSAAWRLAAALVCAVGAWAISLPASAALGGAPMATPPGASVTVPNSAIGPAGQGAASTVMRQAAQASASSSASATGGAAAYSVKQTTLANGTVVREYVSQAGTVFGVAWSGPQPPDLSALLGGYFPQYVAGVEANRARGVRGIGAVDNSGLVVHSGGHMGAFSGQAWLPQALPAGVSTSDIQ</sequence>
<dbReference type="Proteomes" id="UP000295722">
    <property type="component" value="Unassembled WGS sequence"/>
</dbReference>
<gene>
    <name evidence="2" type="ORF">EYW47_33665</name>
</gene>
<dbReference type="AlphaFoldDB" id="A0A4R5M0Q3"/>
<protein>
    <submittedName>
        <fullName evidence="2">DUF2844 domain-containing protein</fullName>
    </submittedName>
</protein>
<evidence type="ECO:0000256" key="1">
    <source>
        <dbReference type="SAM" id="MobiDB-lite"/>
    </source>
</evidence>
<evidence type="ECO:0000313" key="3">
    <source>
        <dbReference type="Proteomes" id="UP000295722"/>
    </source>
</evidence>
<proteinExistence type="predicted"/>
<reference evidence="2 3" key="1">
    <citation type="submission" date="2019-03" db="EMBL/GenBank/DDBJ databases">
        <title>Paraburkholderia sp. 4M-K11, isolated from subtropical forest soil.</title>
        <authorList>
            <person name="Gao Z.-H."/>
            <person name="Qiu L.-H."/>
        </authorList>
    </citation>
    <scope>NUCLEOTIDE SEQUENCE [LARGE SCALE GENOMIC DNA]</scope>
    <source>
        <strain evidence="2 3">4M-K11</strain>
    </source>
</reference>
<accession>A0A4R5M0Q3</accession>